<name>A0A3Q7FJ41_SOLLC</name>
<keyword evidence="3" id="KW-1185">Reference proteome</keyword>
<reference evidence="2" key="1">
    <citation type="journal article" date="2012" name="Nature">
        <title>The tomato genome sequence provides insights into fleshy fruit evolution.</title>
        <authorList>
            <consortium name="Tomato Genome Consortium"/>
        </authorList>
    </citation>
    <scope>NUCLEOTIDE SEQUENCE [LARGE SCALE GENOMIC DNA]</scope>
    <source>
        <strain evidence="2">cv. Heinz 1706</strain>
    </source>
</reference>
<evidence type="ECO:0000313" key="2">
    <source>
        <dbReference type="EnsemblPlants" id="Solyc03g070420.1.1.1"/>
    </source>
</evidence>
<evidence type="ECO:0000313" key="3">
    <source>
        <dbReference type="Proteomes" id="UP000004994"/>
    </source>
</evidence>
<dbReference type="EnsemblPlants" id="Solyc03g070420.1.1">
    <property type="protein sequence ID" value="Solyc03g070420.1.1.1"/>
    <property type="gene ID" value="Solyc03g070420.1"/>
</dbReference>
<dbReference type="PaxDb" id="4081-Solyc03g070420.1.1"/>
<dbReference type="InParanoid" id="A0A3Q7FJ41"/>
<feature type="signal peptide" evidence="1">
    <location>
        <begin position="1"/>
        <end position="21"/>
    </location>
</feature>
<dbReference type="Proteomes" id="UP000004994">
    <property type="component" value="Chromosome 3"/>
</dbReference>
<evidence type="ECO:0000256" key="1">
    <source>
        <dbReference type="SAM" id="SignalP"/>
    </source>
</evidence>
<feature type="chain" id="PRO_5018578043" evidence="1">
    <location>
        <begin position="22"/>
        <end position="98"/>
    </location>
</feature>
<proteinExistence type="predicted"/>
<keyword evidence="1" id="KW-0732">Signal</keyword>
<reference evidence="2" key="2">
    <citation type="submission" date="2019-01" db="UniProtKB">
        <authorList>
            <consortium name="EnsemblPlants"/>
        </authorList>
    </citation>
    <scope>IDENTIFICATION</scope>
    <source>
        <strain evidence="2">cv. Heinz 1706</strain>
    </source>
</reference>
<accession>A0A3Q7FJ41</accession>
<dbReference type="AlphaFoldDB" id="A0A3Q7FJ41"/>
<sequence>MDWTTASALVTASFATTTTSALVTAPFATTTASSVAILMEHSMAGAEEIGDEEKQLKSFSFDLKDYTIIKEERLRFSCMLQIKSLQQKTFFFAFHSTF</sequence>
<protein>
    <submittedName>
        <fullName evidence="2">Uncharacterized protein</fullName>
    </submittedName>
</protein>
<dbReference type="Gramene" id="Solyc03g070420.1.1">
    <property type="protein sequence ID" value="Solyc03g070420.1.1.1"/>
    <property type="gene ID" value="Solyc03g070420.1"/>
</dbReference>
<organism evidence="2">
    <name type="scientific">Solanum lycopersicum</name>
    <name type="common">Tomato</name>
    <name type="synonym">Lycopersicon esculentum</name>
    <dbReference type="NCBI Taxonomy" id="4081"/>
    <lineage>
        <taxon>Eukaryota</taxon>
        <taxon>Viridiplantae</taxon>
        <taxon>Streptophyta</taxon>
        <taxon>Embryophyta</taxon>
        <taxon>Tracheophyta</taxon>
        <taxon>Spermatophyta</taxon>
        <taxon>Magnoliopsida</taxon>
        <taxon>eudicotyledons</taxon>
        <taxon>Gunneridae</taxon>
        <taxon>Pentapetalae</taxon>
        <taxon>asterids</taxon>
        <taxon>lamiids</taxon>
        <taxon>Solanales</taxon>
        <taxon>Solanaceae</taxon>
        <taxon>Solanoideae</taxon>
        <taxon>Solaneae</taxon>
        <taxon>Solanum</taxon>
        <taxon>Solanum subgen. Lycopersicon</taxon>
    </lineage>
</organism>